<keyword evidence="3" id="KW-1185">Reference proteome</keyword>
<name>A0A2U1TB22_9MICO</name>
<dbReference type="PIRSF" id="PIRSF031644">
    <property type="entry name" value="UCP031644"/>
    <property type="match status" value="1"/>
</dbReference>
<dbReference type="Gene3D" id="3.20.80.10">
    <property type="entry name" value="Regulatory factor, effector binding domain"/>
    <property type="match status" value="1"/>
</dbReference>
<accession>A0A2U1TB22</accession>
<dbReference type="EMBL" id="QEFB01000017">
    <property type="protein sequence ID" value="PWC06074.1"/>
    <property type="molecule type" value="Genomic_DNA"/>
</dbReference>
<organism evidence="2 3">
    <name type="scientific">Mycetocola zhujimingii</name>
    <dbReference type="NCBI Taxonomy" id="2079792"/>
    <lineage>
        <taxon>Bacteria</taxon>
        <taxon>Bacillati</taxon>
        <taxon>Actinomycetota</taxon>
        <taxon>Actinomycetes</taxon>
        <taxon>Micrococcales</taxon>
        <taxon>Microbacteriaceae</taxon>
        <taxon>Mycetocola</taxon>
    </lineage>
</organism>
<dbReference type="RefSeq" id="WP_108963603.1">
    <property type="nucleotide sequence ID" value="NZ_QEFB01000017.1"/>
</dbReference>
<dbReference type="Pfam" id="PF06445">
    <property type="entry name" value="GyrI-like"/>
    <property type="match status" value="1"/>
</dbReference>
<dbReference type="InterPro" id="IPR029442">
    <property type="entry name" value="GyrI-like"/>
</dbReference>
<evidence type="ECO:0000313" key="3">
    <source>
        <dbReference type="Proteomes" id="UP000244962"/>
    </source>
</evidence>
<evidence type="ECO:0000259" key="1">
    <source>
        <dbReference type="Pfam" id="PF06445"/>
    </source>
</evidence>
<dbReference type="InterPro" id="IPR008319">
    <property type="entry name" value="GyrI-like_CCH_Lin2189-like"/>
</dbReference>
<feature type="domain" description="GyrI-like small molecule binding" evidence="1">
    <location>
        <begin position="20"/>
        <end position="202"/>
    </location>
</feature>
<proteinExistence type="predicted"/>
<dbReference type="AlphaFoldDB" id="A0A2U1TB22"/>
<evidence type="ECO:0000313" key="2">
    <source>
        <dbReference type="EMBL" id="PWC06074.1"/>
    </source>
</evidence>
<dbReference type="Proteomes" id="UP000244962">
    <property type="component" value="Unassembled WGS sequence"/>
</dbReference>
<gene>
    <name evidence="2" type="ORF">DF223_13685</name>
</gene>
<comment type="caution">
    <text evidence="2">The sequence shown here is derived from an EMBL/GenBank/DDBJ whole genome shotgun (WGS) entry which is preliminary data.</text>
</comment>
<reference evidence="3" key="1">
    <citation type="submission" date="2018-04" db="EMBL/GenBank/DDBJ databases">
        <authorList>
            <person name="Liu S."/>
            <person name="Wang Z."/>
            <person name="Li J."/>
        </authorList>
    </citation>
    <scope>NUCLEOTIDE SEQUENCE [LARGE SCALE GENOMIC DNA]</scope>
    <source>
        <strain evidence="3">622</strain>
    </source>
</reference>
<sequence length="205" mass="22958">MDKYDVKVALKELYSPSSKDFSLVDVPQMHYLAIDGHGDPNTSPEYAAAIEALYPVAYALKFGSKKELGRDFVVAPLEGLWRADDPAVFTQRQKDAWDWTMMISLPDWITAEMTDAAITAMKTKKGIPAVDQLRLLELAEGTSVQILHIGSYDDEAPTLAKLHDEFMPTNGLTFNGDHHEIYLSDPRRTAPEKLKTILRQPVRPA</sequence>
<dbReference type="InterPro" id="IPR011256">
    <property type="entry name" value="Reg_factor_effector_dom_sf"/>
</dbReference>
<dbReference type="SUPFAM" id="SSF55136">
    <property type="entry name" value="Probable bacterial effector-binding domain"/>
    <property type="match status" value="1"/>
</dbReference>
<protein>
    <recommendedName>
        <fullName evidence="1">GyrI-like small molecule binding domain-containing protein</fullName>
    </recommendedName>
</protein>